<comment type="caution">
    <text evidence="1">The sequence shown here is derived from an EMBL/GenBank/DDBJ whole genome shotgun (WGS) entry which is preliminary data.</text>
</comment>
<evidence type="ECO:0000313" key="1">
    <source>
        <dbReference type="EMBL" id="MDK9365948.1"/>
    </source>
</evidence>
<dbReference type="RefSeq" id="WP_086529300.1">
    <property type="nucleotide sequence ID" value="NZ_JASSOM010000088.1"/>
</dbReference>
<evidence type="ECO:0000313" key="2">
    <source>
        <dbReference type="Proteomes" id="UP001223214"/>
    </source>
</evidence>
<dbReference type="Proteomes" id="UP001223214">
    <property type="component" value="Unassembled WGS sequence"/>
</dbReference>
<dbReference type="EMBL" id="JASSOM010000088">
    <property type="protein sequence ID" value="MDK9365948.1"/>
    <property type="molecule type" value="Genomic_DNA"/>
</dbReference>
<name>A0AAP4FYG5_9ENTR</name>
<keyword evidence="2" id="KW-1185">Reference proteome</keyword>
<gene>
    <name evidence="1" type="ORF">QQF32_22390</name>
</gene>
<proteinExistence type="predicted"/>
<sequence>MKSIKVPEFNRASVNIGSDTLEKLNILHRVNYSSVDNDTLGLTISCCIELAYSALRSRETEGTDPLPLTPPKTKKAQEIYKLYQIVMTLKASGMNANQIVKYMNDNRHPTIEKLYSKKTSVEKWKVVDVDYLNNVEEVNSLIKLMNRRTHRPKNSYRNIKTS</sequence>
<accession>A0AAP4FYG5</accession>
<organism evidence="1 2">
    <name type="scientific">Lelliottia wanjuensis</name>
    <dbReference type="NCBI Taxonomy" id="3050585"/>
    <lineage>
        <taxon>Bacteria</taxon>
        <taxon>Pseudomonadati</taxon>
        <taxon>Pseudomonadota</taxon>
        <taxon>Gammaproteobacteria</taxon>
        <taxon>Enterobacterales</taxon>
        <taxon>Enterobacteriaceae</taxon>
        <taxon>Lelliottia</taxon>
    </lineage>
</organism>
<dbReference type="AlphaFoldDB" id="A0AAP4FYG5"/>
<protein>
    <submittedName>
        <fullName evidence="1">Uncharacterized protein</fullName>
    </submittedName>
</protein>
<reference evidence="1 2" key="1">
    <citation type="submission" date="2023-06" db="EMBL/GenBank/DDBJ databases">
        <title>Identification and characterization of antibiotic-resistant Gram-negative bacteria.</title>
        <authorList>
            <person name="Cho G.-S."/>
            <person name="Lee J."/>
            <person name="Tai E."/>
            <person name="Jeong S."/>
            <person name="Kim I."/>
            <person name="Kim B.-E."/>
            <person name="Jeong M.-I."/>
            <person name="Oh K.-K."/>
            <person name="Franz C.M.A.P."/>
        </authorList>
    </citation>
    <scope>NUCLEOTIDE SEQUENCE [LARGE SCALE GENOMIC DNA]</scope>
    <source>
        <strain evidence="1 2">V106_12</strain>
    </source>
</reference>